<feature type="chain" id="PRO_5015459920" description="Thioredoxin domain-containing protein" evidence="4">
    <location>
        <begin position="22"/>
        <end position="212"/>
    </location>
</feature>
<organism evidence="5 6">
    <name type="scientific">Rhodopila globiformis</name>
    <name type="common">Rhodopseudomonas globiformis</name>
    <dbReference type="NCBI Taxonomy" id="1071"/>
    <lineage>
        <taxon>Bacteria</taxon>
        <taxon>Pseudomonadati</taxon>
        <taxon>Pseudomonadota</taxon>
        <taxon>Alphaproteobacteria</taxon>
        <taxon>Acetobacterales</taxon>
        <taxon>Acetobacteraceae</taxon>
        <taxon>Rhodopila</taxon>
    </lineage>
</organism>
<sequence>MRRRAFIGLLAAALPLAAARAADQVWHDVDVTGTSPSLDFVMQGTPFGQTRTQFDYRGFVTMMYLGYTFCPDVCPLTMQNVAAALAKTGKAAKHIRFLFVTVDPNRDTIPVLKAYVAGFGPEFVGLRGTPDQLAALAKRFHLAYSVSPSSDPAKYEVTHSSAIYVFDRVGNARLLVPSMASQKPDIDGLAADLVRLTTERPEGWFGWLRSLV</sequence>
<name>A0A2S6MX01_RHOGL</name>
<dbReference type="EMBL" id="NHRY01000264">
    <property type="protein sequence ID" value="PPQ26879.1"/>
    <property type="molecule type" value="Genomic_DNA"/>
</dbReference>
<dbReference type="Proteomes" id="UP000239724">
    <property type="component" value="Unassembled WGS sequence"/>
</dbReference>
<evidence type="ECO:0008006" key="7">
    <source>
        <dbReference type="Google" id="ProtNLM"/>
    </source>
</evidence>
<dbReference type="AlphaFoldDB" id="A0A2S6MX01"/>
<feature type="disulfide bond" description="Redox-active" evidence="3">
    <location>
        <begin position="70"/>
        <end position="74"/>
    </location>
</feature>
<evidence type="ECO:0000256" key="3">
    <source>
        <dbReference type="PIRSR" id="PIRSR603782-2"/>
    </source>
</evidence>
<proteinExistence type="inferred from homology"/>
<dbReference type="Pfam" id="PF02630">
    <property type="entry name" value="SCO1-SenC"/>
    <property type="match status" value="1"/>
</dbReference>
<gene>
    <name evidence="5" type="ORF">CCS01_28790</name>
</gene>
<dbReference type="CDD" id="cd02968">
    <property type="entry name" value="SCO"/>
    <property type="match status" value="1"/>
</dbReference>
<keyword evidence="6" id="KW-1185">Reference proteome</keyword>
<evidence type="ECO:0000313" key="6">
    <source>
        <dbReference type="Proteomes" id="UP000239724"/>
    </source>
</evidence>
<feature type="binding site" evidence="2">
    <location>
        <position position="74"/>
    </location>
    <ligand>
        <name>Cu cation</name>
        <dbReference type="ChEBI" id="CHEBI:23378"/>
    </ligand>
</feature>
<keyword evidence="4" id="KW-0732">Signal</keyword>
<comment type="caution">
    <text evidence="5">The sequence shown here is derived from an EMBL/GenBank/DDBJ whole genome shotgun (WGS) entry which is preliminary data.</text>
</comment>
<protein>
    <recommendedName>
        <fullName evidence="7">Thioredoxin domain-containing protein</fullName>
    </recommendedName>
</protein>
<dbReference type="OrthoDB" id="9790194at2"/>
<dbReference type="InterPro" id="IPR003782">
    <property type="entry name" value="SCO1/SenC"/>
</dbReference>
<dbReference type="Gene3D" id="3.40.30.10">
    <property type="entry name" value="Glutaredoxin"/>
    <property type="match status" value="1"/>
</dbReference>
<feature type="signal peptide" evidence="4">
    <location>
        <begin position="1"/>
        <end position="21"/>
    </location>
</feature>
<evidence type="ECO:0000313" key="5">
    <source>
        <dbReference type="EMBL" id="PPQ26879.1"/>
    </source>
</evidence>
<dbReference type="PANTHER" id="PTHR12151">
    <property type="entry name" value="ELECTRON TRANSPORT PROTIN SCO1/SENC FAMILY MEMBER"/>
    <property type="match status" value="1"/>
</dbReference>
<dbReference type="RefSeq" id="WP_104522275.1">
    <property type="nucleotide sequence ID" value="NZ_NHRY01000264.1"/>
</dbReference>
<reference evidence="5 6" key="1">
    <citation type="journal article" date="2018" name="Arch. Microbiol.">
        <title>New insights into the metabolic potential of the phototrophic purple bacterium Rhodopila globiformis DSM 161(T) from its draft genome sequence and evidence for a vanadium-dependent nitrogenase.</title>
        <authorList>
            <person name="Imhoff J.F."/>
            <person name="Rahn T."/>
            <person name="Kunzel S."/>
            <person name="Neulinger S.C."/>
        </authorList>
    </citation>
    <scope>NUCLEOTIDE SEQUENCE [LARGE SCALE GENOMIC DNA]</scope>
    <source>
        <strain evidence="5 6">DSM 161</strain>
    </source>
</reference>
<evidence type="ECO:0000256" key="2">
    <source>
        <dbReference type="PIRSR" id="PIRSR603782-1"/>
    </source>
</evidence>
<dbReference type="GO" id="GO:0046872">
    <property type="term" value="F:metal ion binding"/>
    <property type="evidence" value="ECO:0007669"/>
    <property type="project" value="UniProtKB-KW"/>
</dbReference>
<evidence type="ECO:0000256" key="1">
    <source>
        <dbReference type="ARBA" id="ARBA00010996"/>
    </source>
</evidence>
<comment type="similarity">
    <text evidence="1">Belongs to the SCO1/2 family.</text>
</comment>
<dbReference type="SUPFAM" id="SSF52833">
    <property type="entry name" value="Thioredoxin-like"/>
    <property type="match status" value="1"/>
</dbReference>
<dbReference type="PANTHER" id="PTHR12151:SF25">
    <property type="entry name" value="LINALOOL DEHYDRATASE_ISOMERASE DOMAIN-CONTAINING PROTEIN"/>
    <property type="match status" value="1"/>
</dbReference>
<feature type="binding site" evidence="2">
    <location>
        <position position="159"/>
    </location>
    <ligand>
        <name>Cu cation</name>
        <dbReference type="ChEBI" id="CHEBI:23378"/>
    </ligand>
</feature>
<keyword evidence="2" id="KW-0186">Copper</keyword>
<keyword evidence="2" id="KW-0479">Metal-binding</keyword>
<evidence type="ECO:0000256" key="4">
    <source>
        <dbReference type="SAM" id="SignalP"/>
    </source>
</evidence>
<keyword evidence="3" id="KW-1015">Disulfide bond</keyword>
<dbReference type="InterPro" id="IPR036249">
    <property type="entry name" value="Thioredoxin-like_sf"/>
</dbReference>
<feature type="binding site" evidence="2">
    <location>
        <position position="70"/>
    </location>
    <ligand>
        <name>Cu cation</name>
        <dbReference type="ChEBI" id="CHEBI:23378"/>
    </ligand>
</feature>
<accession>A0A2S6MX01</accession>